<keyword evidence="3" id="KW-1185">Reference proteome</keyword>
<dbReference type="RefSeq" id="WP_344427808.1">
    <property type="nucleotide sequence ID" value="NZ_BAAANN010000032.1"/>
</dbReference>
<name>A0ABP5DGP8_9PSEU</name>
<gene>
    <name evidence="2" type="ORF">GCM10009754_65370</name>
</gene>
<dbReference type="Proteomes" id="UP001501116">
    <property type="component" value="Unassembled WGS sequence"/>
</dbReference>
<dbReference type="EMBL" id="BAAANN010000032">
    <property type="protein sequence ID" value="GAA1979873.1"/>
    <property type="molecule type" value="Genomic_DNA"/>
</dbReference>
<sequence>MGKHNKRRMSYLPKVAAGTAPFALLLAGPATGWAATSPDLPIDHHNEHSFQHGLDKGVQPIQTPDGAGYTAFVKGFVDAMNKDTYAGDLGGAKIAAEQAQAAKGAVDAADTTTAGLSGVDSTAYAKGLLAGSESQKYAVGYGDYGIAHTSEEAGRVAAEGNRDLHVSRNGAVSASEVGSTGVAGSRGNTEGVRFGDGAALTSNKQNAEVTNDRGEAFEFDPVAGTLDTATQEGHHVVADNSMSHAVSKGGNSAFSNNAESVGASADRYAGLSGSKDGHVHGVVKGGAEAKAARSSSQGVTFGDLAGGTVASDQGARGSFSGVLDAERNRDGSATVVTGGNASGELKQAHAVGGKLGPLSAAAATAQEGSFDSANHSATTVSPAGKVDSTAKSLTKGHFSDETSGSLGIDKVLTVSGGAKTTVDTAAGVSQSTKDSKPGVPEVTRDASVKHDNDLRIGVLGQKLVGGGVSVDGLKITPHLD</sequence>
<reference evidence="3" key="1">
    <citation type="journal article" date="2019" name="Int. J. Syst. Evol. Microbiol.">
        <title>The Global Catalogue of Microorganisms (GCM) 10K type strain sequencing project: providing services to taxonomists for standard genome sequencing and annotation.</title>
        <authorList>
            <consortium name="The Broad Institute Genomics Platform"/>
            <consortium name="The Broad Institute Genome Sequencing Center for Infectious Disease"/>
            <person name="Wu L."/>
            <person name="Ma J."/>
        </authorList>
    </citation>
    <scope>NUCLEOTIDE SEQUENCE [LARGE SCALE GENOMIC DNA]</scope>
    <source>
        <strain evidence="3">JCM 14545</strain>
    </source>
</reference>
<comment type="caution">
    <text evidence="2">The sequence shown here is derived from an EMBL/GenBank/DDBJ whole genome shotgun (WGS) entry which is preliminary data.</text>
</comment>
<proteinExistence type="predicted"/>
<keyword evidence="1" id="KW-0732">Signal</keyword>
<organism evidence="2 3">
    <name type="scientific">Amycolatopsis minnesotensis</name>
    <dbReference type="NCBI Taxonomy" id="337894"/>
    <lineage>
        <taxon>Bacteria</taxon>
        <taxon>Bacillati</taxon>
        <taxon>Actinomycetota</taxon>
        <taxon>Actinomycetes</taxon>
        <taxon>Pseudonocardiales</taxon>
        <taxon>Pseudonocardiaceae</taxon>
        <taxon>Amycolatopsis</taxon>
    </lineage>
</organism>
<evidence type="ECO:0000256" key="1">
    <source>
        <dbReference type="SAM" id="SignalP"/>
    </source>
</evidence>
<feature type="chain" id="PRO_5046929333" evidence="1">
    <location>
        <begin position="35"/>
        <end position="480"/>
    </location>
</feature>
<evidence type="ECO:0000313" key="2">
    <source>
        <dbReference type="EMBL" id="GAA1979873.1"/>
    </source>
</evidence>
<accession>A0ABP5DGP8</accession>
<feature type="signal peptide" evidence="1">
    <location>
        <begin position="1"/>
        <end position="34"/>
    </location>
</feature>
<evidence type="ECO:0000313" key="3">
    <source>
        <dbReference type="Proteomes" id="UP001501116"/>
    </source>
</evidence>
<protein>
    <submittedName>
        <fullName evidence="2">Uncharacterized protein</fullName>
    </submittedName>
</protein>